<dbReference type="InterPro" id="IPR027417">
    <property type="entry name" value="P-loop_NTPase"/>
</dbReference>
<protein>
    <recommendedName>
        <fullName evidence="1">PD-(D/E)XK endonuclease-like domain-containing protein</fullName>
    </recommendedName>
</protein>
<evidence type="ECO:0000259" key="1">
    <source>
        <dbReference type="Pfam" id="PF12705"/>
    </source>
</evidence>
<dbReference type="AlphaFoldDB" id="H7EHA7"/>
<dbReference type="Proteomes" id="UP000003571">
    <property type="component" value="Unassembled WGS sequence"/>
</dbReference>
<dbReference type="eggNOG" id="COG2887">
    <property type="taxonomic scope" value="Bacteria"/>
</dbReference>
<dbReference type="InterPro" id="IPR011604">
    <property type="entry name" value="PDDEXK-like_dom_sf"/>
</dbReference>
<evidence type="ECO:0000313" key="3">
    <source>
        <dbReference type="Proteomes" id="UP000003571"/>
    </source>
</evidence>
<name>H7EHA7_9SPIR</name>
<dbReference type="SUPFAM" id="SSF52540">
    <property type="entry name" value="P-loop containing nucleoside triphosphate hydrolases"/>
    <property type="match status" value="1"/>
</dbReference>
<organism evidence="2 3">
    <name type="scientific">Treponema saccharophilum DSM 2985</name>
    <dbReference type="NCBI Taxonomy" id="907348"/>
    <lineage>
        <taxon>Bacteria</taxon>
        <taxon>Pseudomonadati</taxon>
        <taxon>Spirochaetota</taxon>
        <taxon>Spirochaetia</taxon>
        <taxon>Spirochaetales</taxon>
        <taxon>Treponemataceae</taxon>
        <taxon>Treponema</taxon>
    </lineage>
</organism>
<dbReference type="EMBL" id="AGRW01000025">
    <property type="protein sequence ID" value="EIC03027.1"/>
    <property type="molecule type" value="Genomic_DNA"/>
</dbReference>
<dbReference type="RefSeq" id="WP_002701936.1">
    <property type="nucleotide sequence ID" value="NZ_AGRW01000025.1"/>
</dbReference>
<proteinExistence type="predicted"/>
<keyword evidence="3" id="KW-1185">Reference proteome</keyword>
<dbReference type="PATRIC" id="fig|907348.3.peg.166"/>
<reference evidence="2 3" key="1">
    <citation type="submission" date="2011-09" db="EMBL/GenBank/DDBJ databases">
        <title>The draft genome of Treponema saccharophilum DSM 2985.</title>
        <authorList>
            <consortium name="US DOE Joint Genome Institute (JGI-PGF)"/>
            <person name="Lucas S."/>
            <person name="Copeland A."/>
            <person name="Lapidus A."/>
            <person name="Glavina del Rio T."/>
            <person name="Dalin E."/>
            <person name="Tice H."/>
            <person name="Bruce D."/>
            <person name="Goodwin L."/>
            <person name="Pitluck S."/>
            <person name="Peters L."/>
            <person name="Kyrpides N."/>
            <person name="Mavromatis K."/>
            <person name="Ivanova N."/>
            <person name="Markowitz V."/>
            <person name="Cheng J.-F."/>
            <person name="Hugenholtz P."/>
            <person name="Woyke T."/>
            <person name="Wu D."/>
            <person name="Gronow S."/>
            <person name="Wellnitz S."/>
            <person name="Brambilla E."/>
            <person name="Klenk H.-P."/>
            <person name="Eisen J.A."/>
        </authorList>
    </citation>
    <scope>NUCLEOTIDE SEQUENCE [LARGE SCALE GENOMIC DNA]</scope>
    <source>
        <strain evidence="2 3">DSM 2985</strain>
    </source>
</reference>
<dbReference type="OrthoDB" id="366715at2"/>
<evidence type="ECO:0000313" key="2">
    <source>
        <dbReference type="EMBL" id="EIC03027.1"/>
    </source>
</evidence>
<accession>H7EHA7</accession>
<gene>
    <name evidence="2" type="ORF">TresaDRAFT_2481</name>
</gene>
<feature type="domain" description="PD-(D/E)XK endonuclease-like" evidence="1">
    <location>
        <begin position="789"/>
        <end position="1076"/>
    </location>
</feature>
<dbReference type="Pfam" id="PF12705">
    <property type="entry name" value="PDDEXK_1"/>
    <property type="match status" value="1"/>
</dbReference>
<sequence length="1084" mass="123163">MSKIISPIEKAIRENISNPSSVFVFPTQTAADMWAEKITEDEQHRSVAMEQFAAWDDFKGRSIKSRNQDKTSIPSLMRQVFAANLIQQNAQNPFLASIIQPDFASDASGFTKWVAKLLPSLRAWKEMSPDESEWDEEDRDFSNIYGRYKEFLDAHGLFDPAWETPPFEDDGHEYFIIYPEVLMDYSEYKGILESSPKIHLVSTKSIEKTEKIRAKFYENSRVELRETALLIRNLHDKDGIPWARIALSVPDLETFAPYIERELSLYSVPFSMRTGRNLSETAAGSFFVQAQECVQNDFSLESVRNLLMNNALPWKDQKLNERLVEFGKDKSCICSYRYGGKHVDVWEESFEGWLWRARKLSELYNGLGADVPDGEAIGREDFTRAFGIVSGDEEKWKKVVEFFDGCHHPLPEGIGAEEFASHNEKYAKLDEKELRRLYETLRFMLQGKVGRGTFEEIYANSFSAHRTEIESFLAEKGVPIGKNADGREFSEAALKAFRKDEKSAREFFAGIGQEIPQGLVTADSFAEINKSYFRFKSYFFDMNKCDGKSDRIISRCIKELGTLGELEQAFPDCPVPNPFQFFTSHLSETPYVMKSETSGVQVFAYRAAVASPFDAQIVIDASQDSVSVSSLYKRMSFLNEMKRSRLGIEDIDPTEDFLRIYGMSEKAESSFSASAKTFGGYAFLHGMLEPENLIPEPSKGIIPEMGYDIYGEEKDALLQTDERDFVLYRRKSAGIGKPSYPAFLFGEMGRGFSTWKNAAEKIDGGASKEKIRAAVMAKLWDDERKRIKVSQSALKLFFKCPRLWLYRAILNLEAPDNEALLIERFTMGNVYHQILDTFCQKLKNKTENGVKGIPLRTENGALDQTRLALLMDSIDETLKTFRANHIPKMLLLTDRAAITEQMVKTVTEFSKEFEGLFIAETEQTYDYMPEGKNYFLSGKIDCLLFDKTSGDFTLIDYKSTAGSIPAKNLYADGPDSVPDPQIPMYKTILENQGNGTAEKVTAAAFYNIKDAKATFVFGNDSKKTPDDFGATIERFIDMADEYAERIAACDFGITDEAQTYQTCAASDCSDYRAICRRFFNVNRK</sequence>
<dbReference type="Gene3D" id="3.90.320.10">
    <property type="match status" value="1"/>
</dbReference>
<dbReference type="STRING" id="907348.TresaDRAFT_2481"/>
<dbReference type="InterPro" id="IPR038726">
    <property type="entry name" value="PDDEXK_AddAB-type"/>
</dbReference>
<comment type="caution">
    <text evidence="2">The sequence shown here is derived from an EMBL/GenBank/DDBJ whole genome shotgun (WGS) entry which is preliminary data.</text>
</comment>